<sequence length="563" mass="64236">MAKQKSRKSAVARKTRIDKDVKTTLRQSRMLSFLYDLMWSYRHFKYLALALLLADAVLGYLIIQYIPYTEIDWKAYMQQVEMFKAGERDYIKIRGDTGPLVYPAGFLYVFSVLHTVTDAGTNIRRAQYIFLGFYLITIATVLAIYNRARVMPPWAVVFICLSKRLHSIYMLRLFNDGVAMMLLFIAVYLFASQKWRMGCAFFSFAVSIKMNVLLFAPALFFLLLQSCGVLRTLWYLVICASIQIILALPFLRHNWFNYLLKAFELSRVFTYKWTVNWKFLGEELFVSKQLALGLLGAHIVFLIFFLQKHFNIIGTFRAVLYKPFAIYEPFPIRSEVVVTSMFAINFVGIAFARTMHYQFYSWYYPTLPYLLWKTNMPLLFKIKSLIITEYAFNTFPATGPSSLALQLVNFFLLISLYFTDDVTDKYVAYLDADARVNLLAFINEECFDGARQFALYYGSVTEDLAEGALVSSIDEREVVLTLPKLKLTLAVGFGSSAPVTSEGYGKQVLKQMLAEAVEGIRAGETMGSLINKEYTKEQEELAAADSASGSLRRRGGGGDAPAV</sequence>
<feature type="transmembrane region" description="Helical" evidence="12">
    <location>
        <begin position="330"/>
        <end position="352"/>
    </location>
</feature>
<evidence type="ECO:0000256" key="9">
    <source>
        <dbReference type="ARBA" id="ARBA00023136"/>
    </source>
</evidence>
<evidence type="ECO:0000256" key="3">
    <source>
        <dbReference type="ARBA" id="ARBA00011964"/>
    </source>
</evidence>
<comment type="subcellular location">
    <subcellularLocation>
        <location evidence="1">Endoplasmic reticulum membrane</location>
        <topology evidence="1">Multi-pass membrane protein</topology>
    </subcellularLocation>
</comment>
<dbReference type="Pfam" id="PF05208">
    <property type="entry name" value="ALG3"/>
    <property type="match status" value="1"/>
</dbReference>
<dbReference type="PANTHER" id="PTHR12646:SF0">
    <property type="entry name" value="DOL-P-MAN:MAN(5)GLCNAC(2)-PP-DOL ALPHA-1,3-MANNOSYLTRANSFERASE"/>
    <property type="match status" value="1"/>
</dbReference>
<evidence type="ECO:0000256" key="2">
    <source>
        <dbReference type="ARBA" id="ARBA00004922"/>
    </source>
</evidence>
<comment type="pathway">
    <text evidence="2">Protein modification; protein glycosylation.</text>
</comment>
<keyword evidence="8 12" id="KW-1133">Transmembrane helix</keyword>
<dbReference type="InParanoid" id="K3WI15"/>
<organism evidence="13 14">
    <name type="scientific">Globisporangium ultimum (strain ATCC 200006 / CBS 805.95 / DAOM BR144)</name>
    <name type="common">Pythium ultimum</name>
    <dbReference type="NCBI Taxonomy" id="431595"/>
    <lineage>
        <taxon>Eukaryota</taxon>
        <taxon>Sar</taxon>
        <taxon>Stramenopiles</taxon>
        <taxon>Oomycota</taxon>
        <taxon>Peronosporomycetes</taxon>
        <taxon>Pythiales</taxon>
        <taxon>Pythiaceae</taxon>
        <taxon>Globisporangium</taxon>
    </lineage>
</organism>
<feature type="transmembrane region" description="Helical" evidence="12">
    <location>
        <begin position="290"/>
        <end position="310"/>
    </location>
</feature>
<dbReference type="AlphaFoldDB" id="K3WI15"/>
<dbReference type="EnsemblProtists" id="PYU1_T004607">
    <property type="protein sequence ID" value="PYU1_T004607"/>
    <property type="gene ID" value="PYU1_G004596"/>
</dbReference>
<feature type="transmembrane region" description="Helical" evidence="12">
    <location>
        <begin position="168"/>
        <end position="191"/>
    </location>
</feature>
<dbReference type="GO" id="GO:0052925">
    <property type="term" value="F:dol-P-Man:Man(5)GlcNAc(2)-PP-Dol alpha-1,3-mannosyltransferase activity"/>
    <property type="evidence" value="ECO:0007669"/>
    <property type="project" value="UniProtKB-EC"/>
</dbReference>
<evidence type="ECO:0000256" key="12">
    <source>
        <dbReference type="SAM" id="Phobius"/>
    </source>
</evidence>
<evidence type="ECO:0000313" key="14">
    <source>
        <dbReference type="Proteomes" id="UP000019132"/>
    </source>
</evidence>
<dbReference type="HOGENOM" id="CLU_035382_3_0_1"/>
<dbReference type="GO" id="GO:0005789">
    <property type="term" value="C:endoplasmic reticulum membrane"/>
    <property type="evidence" value="ECO:0007669"/>
    <property type="project" value="UniProtKB-SubCell"/>
</dbReference>
<name>K3WI15_GLOUD</name>
<dbReference type="InterPro" id="IPR007873">
    <property type="entry name" value="Glycosyltransferase_ALG3"/>
</dbReference>
<comment type="catalytic activity">
    <reaction evidence="10">
        <text>an alpha-D-Man-(1-&gt;2)-alpha-D-Man-(1-&gt;2)-alpha-D-Man-(1-&gt;3)-[alpha-D-Man-(1-&gt;6)]-beta-D-Man-(1-&gt;4)-beta-D-GlcNAc-(1-&gt;4)-alpha-D-GlcNAc-diphospho-di-trans,poly-cis-dolichol + a di-trans,poly-cis-dolichyl beta-D-mannosyl phosphate = an alpha-D-Man-(1-&gt;2)-alpha-D-Man-(1-&gt;2)-alpha-D-Man-(1-&gt;3)-[alpha-D-Man-(1-&gt;3)-alpha-D-Man-(1-&gt;6)]-beta-D-Man-(1-&gt;4)-beta-D-GlcNAc-(1-&gt;4)-alpha-D-GlcNAc-diphospho-di-trans,poly-cis-dolichol + a di-trans,poly-cis-dolichyl phosphate + H(+)</text>
        <dbReference type="Rhea" id="RHEA:29527"/>
        <dbReference type="Rhea" id="RHEA-COMP:19498"/>
        <dbReference type="Rhea" id="RHEA-COMP:19501"/>
        <dbReference type="Rhea" id="RHEA-COMP:19516"/>
        <dbReference type="Rhea" id="RHEA-COMP:19517"/>
        <dbReference type="ChEBI" id="CHEBI:15378"/>
        <dbReference type="ChEBI" id="CHEBI:57683"/>
        <dbReference type="ChEBI" id="CHEBI:58211"/>
        <dbReference type="ChEBI" id="CHEBI:132515"/>
        <dbReference type="ChEBI" id="CHEBI:132516"/>
        <dbReference type="EC" id="2.4.1.258"/>
    </reaction>
    <physiologicalReaction direction="left-to-right" evidence="10">
        <dbReference type="Rhea" id="RHEA:29528"/>
    </physiologicalReaction>
</comment>
<accession>K3WI15</accession>
<feature type="transmembrane region" description="Helical" evidence="12">
    <location>
        <begin position="100"/>
        <end position="116"/>
    </location>
</feature>
<keyword evidence="6 12" id="KW-0812">Transmembrane</keyword>
<reference evidence="14" key="1">
    <citation type="journal article" date="2010" name="Genome Biol.">
        <title>Genome sequence of the necrotrophic plant pathogen Pythium ultimum reveals original pathogenicity mechanisms and effector repertoire.</title>
        <authorList>
            <person name="Levesque C.A."/>
            <person name="Brouwer H."/>
            <person name="Cano L."/>
            <person name="Hamilton J.P."/>
            <person name="Holt C."/>
            <person name="Huitema E."/>
            <person name="Raffaele S."/>
            <person name="Robideau G.P."/>
            <person name="Thines M."/>
            <person name="Win J."/>
            <person name="Zerillo M.M."/>
            <person name="Beakes G.W."/>
            <person name="Boore J.L."/>
            <person name="Busam D."/>
            <person name="Dumas B."/>
            <person name="Ferriera S."/>
            <person name="Fuerstenberg S.I."/>
            <person name="Gachon C.M."/>
            <person name="Gaulin E."/>
            <person name="Govers F."/>
            <person name="Grenville-Briggs L."/>
            <person name="Horner N."/>
            <person name="Hostetler J."/>
            <person name="Jiang R.H."/>
            <person name="Johnson J."/>
            <person name="Krajaejun T."/>
            <person name="Lin H."/>
            <person name="Meijer H.J."/>
            <person name="Moore B."/>
            <person name="Morris P."/>
            <person name="Phuntmart V."/>
            <person name="Puiu D."/>
            <person name="Shetty J."/>
            <person name="Stajich J.E."/>
            <person name="Tripathy S."/>
            <person name="Wawra S."/>
            <person name="van West P."/>
            <person name="Whitty B.R."/>
            <person name="Coutinho P.M."/>
            <person name="Henrissat B."/>
            <person name="Martin F."/>
            <person name="Thomas P.D."/>
            <person name="Tyler B.M."/>
            <person name="De Vries R.P."/>
            <person name="Kamoun S."/>
            <person name="Yandell M."/>
            <person name="Tisserat N."/>
            <person name="Buell C.R."/>
        </authorList>
    </citation>
    <scope>NUCLEOTIDE SEQUENCE</scope>
    <source>
        <strain evidence="14">DAOM:BR144</strain>
    </source>
</reference>
<evidence type="ECO:0000313" key="13">
    <source>
        <dbReference type="EnsemblProtists" id="PYU1_T004607"/>
    </source>
</evidence>
<evidence type="ECO:0000256" key="6">
    <source>
        <dbReference type="ARBA" id="ARBA00022692"/>
    </source>
</evidence>
<feature type="compositionally biased region" description="Low complexity" evidence="11">
    <location>
        <begin position="541"/>
        <end position="550"/>
    </location>
</feature>
<feature type="transmembrane region" description="Helical" evidence="12">
    <location>
        <begin position="233"/>
        <end position="251"/>
    </location>
</feature>
<evidence type="ECO:0000256" key="5">
    <source>
        <dbReference type="ARBA" id="ARBA00022679"/>
    </source>
</evidence>
<dbReference type="EC" id="2.4.1.258" evidence="3"/>
<dbReference type="EMBL" id="GL376631">
    <property type="status" value="NOT_ANNOTATED_CDS"/>
    <property type="molecule type" value="Genomic_DNA"/>
</dbReference>
<keyword evidence="14" id="KW-1185">Reference proteome</keyword>
<proteinExistence type="predicted"/>
<dbReference type="eggNOG" id="KOG2762">
    <property type="taxonomic scope" value="Eukaryota"/>
</dbReference>
<reference evidence="13" key="3">
    <citation type="submission" date="2015-02" db="UniProtKB">
        <authorList>
            <consortium name="EnsemblProtists"/>
        </authorList>
    </citation>
    <scope>IDENTIFICATION</scope>
    <source>
        <strain evidence="13">DAOM BR144</strain>
    </source>
</reference>
<feature type="region of interest" description="Disordered" evidence="11">
    <location>
        <begin position="541"/>
        <end position="563"/>
    </location>
</feature>
<dbReference type="STRING" id="431595.K3WI15"/>
<evidence type="ECO:0000256" key="8">
    <source>
        <dbReference type="ARBA" id="ARBA00022989"/>
    </source>
</evidence>
<dbReference type="PANTHER" id="PTHR12646">
    <property type="entry name" value="NOT56 - RELATED"/>
    <property type="match status" value="1"/>
</dbReference>
<dbReference type="Proteomes" id="UP000019132">
    <property type="component" value="Unassembled WGS sequence"/>
</dbReference>
<feature type="transmembrane region" description="Helical" evidence="12">
    <location>
        <begin position="46"/>
        <end position="66"/>
    </location>
</feature>
<reference evidence="14" key="2">
    <citation type="submission" date="2010-04" db="EMBL/GenBank/DDBJ databases">
        <authorList>
            <person name="Buell R."/>
            <person name="Hamilton J."/>
            <person name="Hostetler J."/>
        </authorList>
    </citation>
    <scope>NUCLEOTIDE SEQUENCE [LARGE SCALE GENOMIC DNA]</scope>
    <source>
        <strain evidence="14">DAOM:BR144</strain>
    </source>
</reference>
<keyword evidence="5" id="KW-0808">Transferase</keyword>
<feature type="transmembrane region" description="Helical" evidence="12">
    <location>
        <begin position="198"/>
        <end position="221"/>
    </location>
</feature>
<protein>
    <recommendedName>
        <fullName evidence="3">dolichyl-P-Man:Man5GlcNAc2-PP-dolichol alpha-1,3-mannosyltransferase</fullName>
        <ecNumber evidence="3">2.4.1.258</ecNumber>
    </recommendedName>
</protein>
<keyword evidence="4" id="KW-0328">Glycosyltransferase</keyword>
<keyword evidence="9 12" id="KW-0472">Membrane</keyword>
<dbReference type="VEuPathDB" id="FungiDB:PYU1_G004596"/>
<evidence type="ECO:0000256" key="11">
    <source>
        <dbReference type="SAM" id="MobiDB-lite"/>
    </source>
</evidence>
<dbReference type="OMA" id="DWETYMI"/>
<keyword evidence="7" id="KW-0256">Endoplasmic reticulum</keyword>
<evidence type="ECO:0000256" key="10">
    <source>
        <dbReference type="ARBA" id="ARBA00049506"/>
    </source>
</evidence>
<evidence type="ECO:0000256" key="4">
    <source>
        <dbReference type="ARBA" id="ARBA00022676"/>
    </source>
</evidence>
<feature type="transmembrane region" description="Helical" evidence="12">
    <location>
        <begin position="128"/>
        <end position="148"/>
    </location>
</feature>
<evidence type="ECO:0000256" key="7">
    <source>
        <dbReference type="ARBA" id="ARBA00022824"/>
    </source>
</evidence>
<evidence type="ECO:0000256" key="1">
    <source>
        <dbReference type="ARBA" id="ARBA00004477"/>
    </source>
</evidence>